<name>A0ABW2VYU3_9ACTN</name>
<evidence type="ECO:0000313" key="3">
    <source>
        <dbReference type="Proteomes" id="UP001596957"/>
    </source>
</evidence>
<evidence type="ECO:0000256" key="1">
    <source>
        <dbReference type="SAM" id="MobiDB-lite"/>
    </source>
</evidence>
<sequence>MLRTSAHRHLYSGLLCTVDVANDPVAVHDALAALRPPRVDYLLPHSTWDSPPPRPDGSRAATPASRAASRS</sequence>
<feature type="compositionally biased region" description="Low complexity" evidence="1">
    <location>
        <begin position="58"/>
        <end position="71"/>
    </location>
</feature>
<proteinExistence type="predicted"/>
<gene>
    <name evidence="2" type="ORF">ACFQZP_50350</name>
</gene>
<comment type="caution">
    <text evidence="2">The sequence shown here is derived from an EMBL/GenBank/DDBJ whole genome shotgun (WGS) entry which is preliminary data.</text>
</comment>
<protein>
    <submittedName>
        <fullName evidence="2">Uncharacterized protein</fullName>
    </submittedName>
</protein>
<dbReference type="Proteomes" id="UP001596957">
    <property type="component" value="Unassembled WGS sequence"/>
</dbReference>
<reference evidence="3" key="1">
    <citation type="journal article" date="2019" name="Int. J. Syst. Evol. Microbiol.">
        <title>The Global Catalogue of Microorganisms (GCM) 10K type strain sequencing project: providing services to taxonomists for standard genome sequencing and annotation.</title>
        <authorList>
            <consortium name="The Broad Institute Genomics Platform"/>
            <consortium name="The Broad Institute Genome Sequencing Center for Infectious Disease"/>
            <person name="Wu L."/>
            <person name="Ma J."/>
        </authorList>
    </citation>
    <scope>NUCLEOTIDE SEQUENCE [LARGE SCALE GENOMIC DNA]</scope>
    <source>
        <strain evidence="3">CGMCC 4.7198</strain>
    </source>
</reference>
<dbReference type="RefSeq" id="WP_381265621.1">
    <property type="nucleotide sequence ID" value="NZ_JBHTEC010000010.1"/>
</dbReference>
<organism evidence="2 3">
    <name type="scientific">Streptomyces lutosisoli</name>
    <dbReference type="NCBI Taxonomy" id="2665721"/>
    <lineage>
        <taxon>Bacteria</taxon>
        <taxon>Bacillati</taxon>
        <taxon>Actinomycetota</taxon>
        <taxon>Actinomycetes</taxon>
        <taxon>Kitasatosporales</taxon>
        <taxon>Streptomycetaceae</taxon>
        <taxon>Streptomyces</taxon>
    </lineage>
</organism>
<accession>A0ABW2VYU3</accession>
<feature type="region of interest" description="Disordered" evidence="1">
    <location>
        <begin position="43"/>
        <end position="71"/>
    </location>
</feature>
<dbReference type="EMBL" id="JBHTEC010000010">
    <property type="protein sequence ID" value="MFD0289656.1"/>
    <property type="molecule type" value="Genomic_DNA"/>
</dbReference>
<keyword evidence="3" id="KW-1185">Reference proteome</keyword>
<evidence type="ECO:0000313" key="2">
    <source>
        <dbReference type="EMBL" id="MFD0289656.1"/>
    </source>
</evidence>